<keyword evidence="1" id="KW-1133">Transmembrane helix</keyword>
<reference evidence="2 3" key="1">
    <citation type="submission" date="2016-10" db="EMBL/GenBank/DDBJ databases">
        <authorList>
            <person name="de Groot N.N."/>
        </authorList>
    </citation>
    <scope>NUCLEOTIDE SEQUENCE [LARGE SCALE GENOMIC DNA]</scope>
    <source>
        <strain evidence="3">KMM 9023,NRIC 0796,JCM 17311,KCTC 23692</strain>
    </source>
</reference>
<dbReference type="RefSeq" id="WP_092080294.1">
    <property type="nucleotide sequence ID" value="NZ_FOYI01000006.1"/>
</dbReference>
<evidence type="ECO:0000256" key="1">
    <source>
        <dbReference type="SAM" id="Phobius"/>
    </source>
</evidence>
<accession>A0A1I6DYY5</accession>
<keyword evidence="1" id="KW-0812">Transmembrane</keyword>
<sequence>MTRQDREKPARDTGARRWLGRSIGWGAAALLVSALLVGAVGFYAYERQIEAPDWVQRRVVERIAEVAPEADVRFEAMVFDIAEFRRPGVRLRDVTIGLGGAPAVRLDDVNLGFSVRSLLNREIMLRSVSVIGGSAAVRRAQDLGFGLQAADGGAEAEPLSLQRLRDDLGAWMSAPRLARLRSITVQGFTLRYEDAHSGRAWTADDGTIRITREAGGVELSSTVTLLGGATGLAVLEANLFVPEAQDEARFALRFDQVASEDLASQLPALAWMEPLRAPISGALRGVLDEAGALGPVAATMQIGKGVLQPNAQTKPVPFDMVESYVSYDPATGVLSVDDFTLSSPWVSGAGRGHSRMRLGPDGWPEGFDGQVVFTELSANPQGMFDTPRAVESARFDTRLSLDPFRIELGQGSLVAGADVVTISGEAVALDAGWSVSADAQARQIAHDTILNFWPPAHKVVPRQWIAENIRDARYRDLNAALRLRPGGAPALYLGTGFEGARLRFLKHLPEATGLSGYLEIHDHRLVATSQAGSLEAPEGGVIDIAGSVFELSDMRQRPMPATVRLAAEGPIPAILSTIDRPPFRFMSRSGRGTDLAQGTAAATGEIAFPLKRRLTPAEVRYHIAADLRDVSSEMIVPGRRIAAPALRFAADNTGLRITGEGTFDGVPFDGQWSRPFRALDGSERPATVDADLTISPAGLDALGIALPPGTLTGETPARIAIALPQGAPPEFTLTSELRGAALRIDPLGWRKGPGAAGRFEISGALATPARIDRIALSAPGLDLEGTLSLTGTGAFSAARFSRLRSGGWLDAPVTLTARGAGEAPAIAIGGGRVDLRARPETGGGAGRVPLDLSLDRLVLSDEVTLTGLRGQLTSASGLSGVITGRINGKTPVRAELSPQNGRTAIRLTAEDAGRAMRDAGLLERAREGALDLRLVPRAGPGSYDGSLSISDVRLQNLPALAQLLDAISVVGILDQMRGPGIFFENVDAKFRLTPSRLTITEARATGPSLGITVDGIYDRQRRNLDMQGVLSPIYAINMLGGFLARKGEGLIGFTYTVTGDPAAPRIGVNPLSALTPGFLREIFRRPAPVPEEN</sequence>
<dbReference type="STRING" id="871652.SAMN04515673_10696"/>
<proteinExistence type="predicted"/>
<dbReference type="AlphaFoldDB" id="A0A1I6DYY5"/>
<feature type="transmembrane region" description="Helical" evidence="1">
    <location>
        <begin position="21"/>
        <end position="45"/>
    </location>
</feature>
<gene>
    <name evidence="2" type="ORF">SAMN04515673_10696</name>
</gene>
<dbReference type="EMBL" id="FOYI01000006">
    <property type="protein sequence ID" value="SFR10645.1"/>
    <property type="molecule type" value="Genomic_DNA"/>
</dbReference>
<keyword evidence="1" id="KW-0472">Membrane</keyword>
<keyword evidence="3" id="KW-1185">Reference proteome</keyword>
<evidence type="ECO:0000313" key="2">
    <source>
        <dbReference type="EMBL" id="SFR10645.1"/>
    </source>
</evidence>
<name>A0A1I6DYY5_9RHOB</name>
<protein>
    <submittedName>
        <fullName evidence="2">AsmA-like C-terminal region</fullName>
    </submittedName>
</protein>
<dbReference type="Proteomes" id="UP000199302">
    <property type="component" value="Unassembled WGS sequence"/>
</dbReference>
<organism evidence="2 3">
    <name type="scientific">Poseidonocella sedimentorum</name>
    <dbReference type="NCBI Taxonomy" id="871652"/>
    <lineage>
        <taxon>Bacteria</taxon>
        <taxon>Pseudomonadati</taxon>
        <taxon>Pseudomonadota</taxon>
        <taxon>Alphaproteobacteria</taxon>
        <taxon>Rhodobacterales</taxon>
        <taxon>Roseobacteraceae</taxon>
        <taxon>Poseidonocella</taxon>
    </lineage>
</organism>
<evidence type="ECO:0000313" key="3">
    <source>
        <dbReference type="Proteomes" id="UP000199302"/>
    </source>
</evidence>
<dbReference type="OrthoDB" id="7161641at2"/>